<sequence length="109" mass="11905">MQGFKVETLTPGDGKSFPQKGQKVRVHYVGTLLNGSEFDSSRKRGKPFEFVLGAGQVIKGWDQGVAKLSKGEKAILTCPPDYAYGQNGYPPVIPPNSTLKFEVELLDFA</sequence>
<dbReference type="OMA" id="SIKRGFP"/>
<dbReference type="Proteomes" id="UP000688137">
    <property type="component" value="Unassembled WGS sequence"/>
</dbReference>
<organism evidence="8 9">
    <name type="scientific">Paramecium primaurelia</name>
    <dbReference type="NCBI Taxonomy" id="5886"/>
    <lineage>
        <taxon>Eukaryota</taxon>
        <taxon>Sar</taxon>
        <taxon>Alveolata</taxon>
        <taxon>Ciliophora</taxon>
        <taxon>Intramacronucleata</taxon>
        <taxon>Oligohymenophorea</taxon>
        <taxon>Peniculida</taxon>
        <taxon>Parameciidae</taxon>
        <taxon>Paramecium</taxon>
    </lineage>
</organism>
<evidence type="ECO:0000256" key="6">
    <source>
        <dbReference type="SAM" id="MobiDB-lite"/>
    </source>
</evidence>
<evidence type="ECO:0000259" key="7">
    <source>
        <dbReference type="PROSITE" id="PS50059"/>
    </source>
</evidence>
<evidence type="ECO:0000256" key="1">
    <source>
        <dbReference type="ARBA" id="ARBA00000971"/>
    </source>
</evidence>
<accession>A0A8S1L9Q1</accession>
<dbReference type="InterPro" id="IPR001179">
    <property type="entry name" value="PPIase_FKBP_dom"/>
</dbReference>
<evidence type="ECO:0000256" key="2">
    <source>
        <dbReference type="ARBA" id="ARBA00013194"/>
    </source>
</evidence>
<dbReference type="PANTHER" id="PTHR10516">
    <property type="entry name" value="PEPTIDYL-PROLYL CIS-TRANS ISOMERASE"/>
    <property type="match status" value="1"/>
</dbReference>
<protein>
    <recommendedName>
        <fullName evidence="2 5">peptidylprolyl isomerase</fullName>
        <ecNumber evidence="2 5">5.2.1.8</ecNumber>
    </recommendedName>
</protein>
<evidence type="ECO:0000256" key="4">
    <source>
        <dbReference type="ARBA" id="ARBA00023235"/>
    </source>
</evidence>
<keyword evidence="9" id="KW-1185">Reference proteome</keyword>
<evidence type="ECO:0000256" key="3">
    <source>
        <dbReference type="ARBA" id="ARBA00023110"/>
    </source>
</evidence>
<dbReference type="EC" id="5.2.1.8" evidence="2 5"/>
<comment type="caution">
    <text evidence="8">The sequence shown here is derived from an EMBL/GenBank/DDBJ whole genome shotgun (WGS) entry which is preliminary data.</text>
</comment>
<dbReference type="GO" id="GO:0005737">
    <property type="term" value="C:cytoplasm"/>
    <property type="evidence" value="ECO:0007669"/>
    <property type="project" value="TreeGrafter"/>
</dbReference>
<name>A0A8S1L9Q1_PARPR</name>
<dbReference type="PROSITE" id="PS50059">
    <property type="entry name" value="FKBP_PPIASE"/>
    <property type="match status" value="1"/>
</dbReference>
<dbReference type="AlphaFoldDB" id="A0A8S1L9Q1"/>
<evidence type="ECO:0000256" key="5">
    <source>
        <dbReference type="PROSITE-ProRule" id="PRU00277"/>
    </source>
</evidence>
<dbReference type="FunFam" id="3.10.50.40:FF:000025">
    <property type="entry name" value="Peptidylprolyl isomerase"/>
    <property type="match status" value="1"/>
</dbReference>
<gene>
    <name evidence="8" type="ORF">PPRIM_AZ9-3.1.T0290068</name>
</gene>
<keyword evidence="3 5" id="KW-0697">Rotamase</keyword>
<dbReference type="PANTHER" id="PTHR10516:SF443">
    <property type="entry name" value="FK506-BINDING PROTEIN 59-RELATED"/>
    <property type="match status" value="1"/>
</dbReference>
<feature type="region of interest" description="Disordered" evidence="6">
    <location>
        <begin position="1"/>
        <end position="20"/>
    </location>
</feature>
<evidence type="ECO:0000313" key="8">
    <source>
        <dbReference type="EMBL" id="CAD8059594.1"/>
    </source>
</evidence>
<dbReference type="EMBL" id="CAJJDM010000028">
    <property type="protein sequence ID" value="CAD8059594.1"/>
    <property type="molecule type" value="Genomic_DNA"/>
</dbReference>
<keyword evidence="4 5" id="KW-0413">Isomerase</keyword>
<reference evidence="8" key="1">
    <citation type="submission" date="2021-01" db="EMBL/GenBank/DDBJ databases">
        <authorList>
            <consortium name="Genoscope - CEA"/>
            <person name="William W."/>
        </authorList>
    </citation>
    <scope>NUCLEOTIDE SEQUENCE</scope>
</reference>
<dbReference type="GO" id="GO:0003755">
    <property type="term" value="F:peptidyl-prolyl cis-trans isomerase activity"/>
    <property type="evidence" value="ECO:0007669"/>
    <property type="project" value="UniProtKB-KW"/>
</dbReference>
<feature type="domain" description="PPIase FKBP-type" evidence="7">
    <location>
        <begin position="21"/>
        <end position="109"/>
    </location>
</feature>
<comment type="catalytic activity">
    <reaction evidence="1 5">
        <text>[protein]-peptidylproline (omega=180) = [protein]-peptidylproline (omega=0)</text>
        <dbReference type="Rhea" id="RHEA:16237"/>
        <dbReference type="Rhea" id="RHEA-COMP:10747"/>
        <dbReference type="Rhea" id="RHEA-COMP:10748"/>
        <dbReference type="ChEBI" id="CHEBI:83833"/>
        <dbReference type="ChEBI" id="CHEBI:83834"/>
        <dbReference type="EC" id="5.2.1.8"/>
    </reaction>
</comment>
<dbReference type="Pfam" id="PF00254">
    <property type="entry name" value="FKBP_C"/>
    <property type="match status" value="1"/>
</dbReference>
<dbReference type="InterPro" id="IPR050689">
    <property type="entry name" value="FKBP-type_PPIase"/>
</dbReference>
<proteinExistence type="predicted"/>
<evidence type="ECO:0000313" key="9">
    <source>
        <dbReference type="Proteomes" id="UP000688137"/>
    </source>
</evidence>